<evidence type="ECO:0000313" key="1">
    <source>
        <dbReference type="EMBL" id="KAK9166664.1"/>
    </source>
</evidence>
<reference evidence="1 2" key="1">
    <citation type="submission" date="2024-01" db="EMBL/GenBank/DDBJ databases">
        <title>Genome assemblies of Stephania.</title>
        <authorList>
            <person name="Yang L."/>
        </authorList>
    </citation>
    <scope>NUCLEOTIDE SEQUENCE [LARGE SCALE GENOMIC DNA]</scope>
    <source>
        <strain evidence="1">JXDWG</strain>
        <tissue evidence="1">Leaf</tissue>
    </source>
</reference>
<dbReference type="Proteomes" id="UP001419268">
    <property type="component" value="Unassembled WGS sequence"/>
</dbReference>
<keyword evidence="2" id="KW-1185">Reference proteome</keyword>
<organism evidence="1 2">
    <name type="scientific">Stephania cephalantha</name>
    <dbReference type="NCBI Taxonomy" id="152367"/>
    <lineage>
        <taxon>Eukaryota</taxon>
        <taxon>Viridiplantae</taxon>
        <taxon>Streptophyta</taxon>
        <taxon>Embryophyta</taxon>
        <taxon>Tracheophyta</taxon>
        <taxon>Spermatophyta</taxon>
        <taxon>Magnoliopsida</taxon>
        <taxon>Ranunculales</taxon>
        <taxon>Menispermaceae</taxon>
        <taxon>Menispermoideae</taxon>
        <taxon>Cissampelideae</taxon>
        <taxon>Stephania</taxon>
    </lineage>
</organism>
<comment type="caution">
    <text evidence="1">The sequence shown here is derived from an EMBL/GenBank/DDBJ whole genome shotgun (WGS) entry which is preliminary data.</text>
</comment>
<proteinExistence type="predicted"/>
<dbReference type="AlphaFoldDB" id="A0AAP0LCT9"/>
<evidence type="ECO:0000313" key="2">
    <source>
        <dbReference type="Proteomes" id="UP001419268"/>
    </source>
</evidence>
<protein>
    <submittedName>
        <fullName evidence="1">Uncharacterized protein</fullName>
    </submittedName>
</protein>
<dbReference type="EMBL" id="JBBNAG010000001">
    <property type="protein sequence ID" value="KAK9166664.1"/>
    <property type="molecule type" value="Genomic_DNA"/>
</dbReference>
<accession>A0AAP0LCT9</accession>
<name>A0AAP0LCT9_9MAGN</name>
<gene>
    <name evidence="1" type="ORF">Scep_001855</name>
</gene>
<sequence length="93" mass="10852">MTRSDFTSIKFVFLITRPTFNSSRYEIFVNSRLNTMHIRSGIMCSISDHHGYGLYNHSVSLVSSDTMTTQKKSPLTRNEESMHFVFSQMRKHN</sequence>